<dbReference type="GO" id="GO:0005737">
    <property type="term" value="C:cytoplasm"/>
    <property type="evidence" value="ECO:0007669"/>
    <property type="project" value="TreeGrafter"/>
</dbReference>
<evidence type="ECO:0000313" key="7">
    <source>
        <dbReference type="Proteomes" id="UP000290942"/>
    </source>
</evidence>
<accession>A0A449A985</accession>
<evidence type="ECO:0000256" key="4">
    <source>
        <dbReference type="ARBA" id="ARBA00023210"/>
    </source>
</evidence>
<dbReference type="InterPro" id="IPR036525">
    <property type="entry name" value="Tubulin/FtsZ_GTPase_sf"/>
</dbReference>
<dbReference type="Pfam" id="PF00091">
    <property type="entry name" value="Tubulin"/>
    <property type="match status" value="1"/>
</dbReference>
<organism evidence="6 7">
    <name type="scientific">Mycoplasmopsis bovigenitalium</name>
    <dbReference type="NCBI Taxonomy" id="2112"/>
    <lineage>
        <taxon>Bacteria</taxon>
        <taxon>Bacillati</taxon>
        <taxon>Mycoplasmatota</taxon>
        <taxon>Mycoplasmoidales</taxon>
        <taxon>Metamycoplasmataceae</taxon>
        <taxon>Mycoplasmopsis</taxon>
    </lineage>
</organism>
<dbReference type="GO" id="GO:0032153">
    <property type="term" value="C:cell division site"/>
    <property type="evidence" value="ECO:0007669"/>
    <property type="project" value="TreeGrafter"/>
</dbReference>
<evidence type="ECO:0000256" key="1">
    <source>
        <dbReference type="ARBA" id="ARBA00009690"/>
    </source>
</evidence>
<dbReference type="InterPro" id="IPR000158">
    <property type="entry name" value="Cell_div_FtsZ"/>
</dbReference>
<dbReference type="GO" id="GO:0000917">
    <property type="term" value="P:division septum assembly"/>
    <property type="evidence" value="ECO:0007669"/>
    <property type="project" value="UniProtKB-KW"/>
</dbReference>
<keyword evidence="2" id="KW-0547">Nucleotide-binding</keyword>
<dbReference type="Gene3D" id="3.40.50.1440">
    <property type="entry name" value="Tubulin/FtsZ, GTPase domain"/>
    <property type="match status" value="1"/>
</dbReference>
<dbReference type="PANTHER" id="PTHR30314:SF3">
    <property type="entry name" value="MITOCHONDRIAL DIVISION PROTEIN FSZA"/>
    <property type="match status" value="1"/>
</dbReference>
<dbReference type="InterPro" id="IPR003008">
    <property type="entry name" value="Tubulin_FtsZ_GTPase"/>
</dbReference>
<dbReference type="GO" id="GO:0003924">
    <property type="term" value="F:GTPase activity"/>
    <property type="evidence" value="ECO:0007669"/>
    <property type="project" value="InterPro"/>
</dbReference>
<keyword evidence="3" id="KW-0342">GTP-binding</keyword>
<evidence type="ECO:0000256" key="3">
    <source>
        <dbReference type="ARBA" id="ARBA00023134"/>
    </source>
</evidence>
<dbReference type="EMBL" id="LR214970">
    <property type="protein sequence ID" value="VEU60835.1"/>
    <property type="molecule type" value="Genomic_DNA"/>
</dbReference>
<evidence type="ECO:0000313" key="6">
    <source>
        <dbReference type="EMBL" id="VEU60835.1"/>
    </source>
</evidence>
<dbReference type="GO" id="GO:0005525">
    <property type="term" value="F:GTP binding"/>
    <property type="evidence" value="ECO:0007669"/>
    <property type="project" value="UniProtKB-KW"/>
</dbReference>
<gene>
    <name evidence="6" type="primary">ftsZ</name>
    <name evidence="6" type="ORF">NCTC10122_00438</name>
</gene>
<keyword evidence="4" id="KW-0131">Cell cycle</keyword>
<dbReference type="PANTHER" id="PTHR30314">
    <property type="entry name" value="CELL DIVISION PROTEIN FTSZ-RELATED"/>
    <property type="match status" value="1"/>
</dbReference>
<proteinExistence type="inferred from homology"/>
<dbReference type="Proteomes" id="UP000290942">
    <property type="component" value="Chromosome"/>
</dbReference>
<keyword evidence="4" id="KW-0717">Septation</keyword>
<dbReference type="RefSeq" id="WP_129687729.1">
    <property type="nucleotide sequence ID" value="NZ_LR214970.1"/>
</dbReference>
<feature type="domain" description="Tubulin/FtsZ GTPase" evidence="5">
    <location>
        <begin position="7"/>
        <end position="198"/>
    </location>
</feature>
<dbReference type="InterPro" id="IPR008280">
    <property type="entry name" value="Tub_FtsZ_C"/>
</dbReference>
<dbReference type="AlphaFoldDB" id="A0A449A985"/>
<dbReference type="CDD" id="cd02201">
    <property type="entry name" value="FtsZ_type1"/>
    <property type="match status" value="1"/>
</dbReference>
<dbReference type="SUPFAM" id="SSF55307">
    <property type="entry name" value="Tubulin C-terminal domain-like"/>
    <property type="match status" value="1"/>
</dbReference>
<evidence type="ECO:0000256" key="2">
    <source>
        <dbReference type="ARBA" id="ARBA00022741"/>
    </source>
</evidence>
<name>A0A449A985_9BACT</name>
<dbReference type="InterPro" id="IPR045061">
    <property type="entry name" value="FtsZ/CetZ"/>
</dbReference>
<sequence length="360" mass="39321">MEPDAIKIKVIGIGNAGLNICESLIERQNTNIEIYAADTDKNKLNKTKITNKIILGTSLNGSGTGGDPKLGAQAAEESSEQISQIIDDCNMLIIVSGFGGGTGTGASETIAKLARNKNILTLAIITLPMADIVGKRKLELANNYLEKLTQCVNSYMVIDNNRMLQQNAELPMYQAVKMANVAVETTIDVIDDIISNVSDLNIDFSDVKSALINGGKIVVASGKSQNGDKVANAFEAARDSSSFIDKPTSFATLLTNCTVDTKISYADILELRKKIIEEYQLPEDIDGKFGIDYKEHEDSRDDYLKFSYILTQGNHNSSTSYIINNNMDLSQIIDDEITNAFNSYDSSDSINKNIDKLPEF</sequence>
<comment type="similarity">
    <text evidence="1">Belongs to the FtsZ family.</text>
</comment>
<dbReference type="PRINTS" id="PR00423">
    <property type="entry name" value="CELLDVISFTSZ"/>
</dbReference>
<dbReference type="SUPFAM" id="SSF52490">
    <property type="entry name" value="Tubulin nucleotide-binding domain-like"/>
    <property type="match status" value="1"/>
</dbReference>
<protein>
    <submittedName>
        <fullName evidence="6">Cell division protein</fullName>
    </submittedName>
</protein>
<keyword evidence="6" id="KW-0132">Cell division</keyword>
<reference evidence="6 7" key="1">
    <citation type="submission" date="2019-01" db="EMBL/GenBank/DDBJ databases">
        <authorList>
            <consortium name="Pathogen Informatics"/>
        </authorList>
    </citation>
    <scope>NUCLEOTIDE SEQUENCE [LARGE SCALE GENOMIC DNA]</scope>
    <source>
        <strain evidence="6 7">NCTC10122</strain>
    </source>
</reference>
<dbReference type="SMART" id="SM00864">
    <property type="entry name" value="Tubulin"/>
    <property type="match status" value="1"/>
</dbReference>
<evidence type="ECO:0000259" key="5">
    <source>
        <dbReference type="SMART" id="SM00864"/>
    </source>
</evidence>